<dbReference type="EMBL" id="CAACVG010009408">
    <property type="protein sequence ID" value="VEN53183.1"/>
    <property type="molecule type" value="Genomic_DNA"/>
</dbReference>
<organism evidence="1 2">
    <name type="scientific">Callosobruchus maculatus</name>
    <name type="common">Southern cowpea weevil</name>
    <name type="synonym">Pulse bruchid</name>
    <dbReference type="NCBI Taxonomy" id="64391"/>
    <lineage>
        <taxon>Eukaryota</taxon>
        <taxon>Metazoa</taxon>
        <taxon>Ecdysozoa</taxon>
        <taxon>Arthropoda</taxon>
        <taxon>Hexapoda</taxon>
        <taxon>Insecta</taxon>
        <taxon>Pterygota</taxon>
        <taxon>Neoptera</taxon>
        <taxon>Endopterygota</taxon>
        <taxon>Coleoptera</taxon>
        <taxon>Polyphaga</taxon>
        <taxon>Cucujiformia</taxon>
        <taxon>Chrysomeloidea</taxon>
        <taxon>Chrysomelidae</taxon>
        <taxon>Bruchinae</taxon>
        <taxon>Bruchini</taxon>
        <taxon>Callosobruchus</taxon>
    </lineage>
</organism>
<sequence>MGFGKKHGKIGSWKTSLVSLKLRFARILSTNNLPHSCISIK</sequence>
<keyword evidence="2" id="KW-1185">Reference proteome</keyword>
<accession>A0A653CZM9</accession>
<dbReference type="Proteomes" id="UP000410492">
    <property type="component" value="Unassembled WGS sequence"/>
</dbReference>
<evidence type="ECO:0000313" key="1">
    <source>
        <dbReference type="EMBL" id="VEN53183.1"/>
    </source>
</evidence>
<evidence type="ECO:0000313" key="2">
    <source>
        <dbReference type="Proteomes" id="UP000410492"/>
    </source>
</evidence>
<name>A0A653CZM9_CALMS</name>
<dbReference type="AlphaFoldDB" id="A0A653CZM9"/>
<reference evidence="1 2" key="1">
    <citation type="submission" date="2019-01" db="EMBL/GenBank/DDBJ databases">
        <authorList>
            <person name="Sayadi A."/>
        </authorList>
    </citation>
    <scope>NUCLEOTIDE SEQUENCE [LARGE SCALE GENOMIC DNA]</scope>
</reference>
<gene>
    <name evidence="1" type="ORF">CALMAC_LOCUS13071</name>
</gene>
<protein>
    <submittedName>
        <fullName evidence="1">Uncharacterized protein</fullName>
    </submittedName>
</protein>
<proteinExistence type="predicted"/>